<dbReference type="AlphaFoldDB" id="A0AA87IPI7"/>
<evidence type="ECO:0000313" key="2">
    <source>
        <dbReference type="EMBL" id="EIM08585.1"/>
    </source>
</evidence>
<feature type="transmembrane region" description="Helical" evidence="1">
    <location>
        <begin position="54"/>
        <end position="73"/>
    </location>
</feature>
<reference evidence="2 3" key="1">
    <citation type="journal article" date="2012" name="J. Bacteriol.">
        <title>Genome Sequence of the Antarctic Psychrophile Bacterium Planococcus antarcticus DSM 14505.</title>
        <authorList>
            <person name="Margolles A."/>
            <person name="Gueimonde M."/>
            <person name="Sanchez B."/>
        </authorList>
    </citation>
    <scope>NUCLEOTIDE SEQUENCE [LARGE SCALE GENOMIC DNA]</scope>
    <source>
        <strain evidence="2 3">DSM 14505</strain>
    </source>
</reference>
<dbReference type="SUPFAM" id="SSF103473">
    <property type="entry name" value="MFS general substrate transporter"/>
    <property type="match status" value="1"/>
</dbReference>
<feature type="transmembrane region" description="Helical" evidence="1">
    <location>
        <begin position="30"/>
        <end position="48"/>
    </location>
</feature>
<dbReference type="EMBL" id="AJYB01000002">
    <property type="protein sequence ID" value="EIM08585.1"/>
    <property type="molecule type" value="Genomic_DNA"/>
</dbReference>
<dbReference type="Proteomes" id="UP000004725">
    <property type="component" value="Unassembled WGS sequence"/>
</dbReference>
<dbReference type="InterPro" id="IPR036259">
    <property type="entry name" value="MFS_trans_sf"/>
</dbReference>
<protein>
    <submittedName>
        <fullName evidence="2">Multidrug resistance protein B</fullName>
    </submittedName>
</protein>
<organism evidence="2 3">
    <name type="scientific">Planococcus antarcticus DSM 14505</name>
    <dbReference type="NCBI Taxonomy" id="1185653"/>
    <lineage>
        <taxon>Bacteria</taxon>
        <taxon>Bacillati</taxon>
        <taxon>Bacillota</taxon>
        <taxon>Bacilli</taxon>
        <taxon>Bacillales</taxon>
        <taxon>Caryophanaceae</taxon>
        <taxon>Planococcus</taxon>
    </lineage>
</organism>
<sequence length="117" mass="13361">MCLVRSRETPKKRFWRYVTKEIAGTQIGRYHVWTSVAAALAVIATGYLVDFLTIASIFYVASLVFAWSGLQLLKLEATGAQTIIAVHLKKKMSSFRPSQWLEGRRLFNIKKLHSLFI</sequence>
<comment type="caution">
    <text evidence="2">The sequence shown here is derived from an EMBL/GenBank/DDBJ whole genome shotgun (WGS) entry which is preliminary data.</text>
</comment>
<evidence type="ECO:0000313" key="3">
    <source>
        <dbReference type="Proteomes" id="UP000004725"/>
    </source>
</evidence>
<accession>A0AA87IPI7</accession>
<gene>
    <name evidence="2" type="ORF">A1A1_00775</name>
</gene>
<keyword evidence="1" id="KW-1133">Transmembrane helix</keyword>
<evidence type="ECO:0000256" key="1">
    <source>
        <dbReference type="SAM" id="Phobius"/>
    </source>
</evidence>
<keyword evidence="1" id="KW-0472">Membrane</keyword>
<keyword evidence="1" id="KW-0812">Transmembrane</keyword>
<proteinExistence type="predicted"/>
<name>A0AA87IPI7_9BACL</name>